<reference evidence="4 5" key="1">
    <citation type="submission" date="2016-10" db="EMBL/GenBank/DDBJ databases">
        <authorList>
            <person name="de Groot N.N."/>
        </authorList>
    </citation>
    <scope>NUCLEOTIDE SEQUENCE [LARGE SCALE GENOMIC DNA]</scope>
    <source>
        <strain evidence="4 5">DSM 3857</strain>
    </source>
</reference>
<protein>
    <submittedName>
        <fullName evidence="4">3-deoxy-manno-octulosonate cytidylyltransferase (CMP-KDO synthetase)</fullName>
    </submittedName>
</protein>
<evidence type="ECO:0000256" key="3">
    <source>
        <dbReference type="ARBA" id="ARBA00022985"/>
    </source>
</evidence>
<dbReference type="GO" id="GO:0005829">
    <property type="term" value="C:cytosol"/>
    <property type="evidence" value="ECO:0007669"/>
    <property type="project" value="TreeGrafter"/>
</dbReference>
<evidence type="ECO:0000256" key="1">
    <source>
        <dbReference type="ARBA" id="ARBA00022679"/>
    </source>
</evidence>
<dbReference type="NCBIfam" id="NF003950">
    <property type="entry name" value="PRK05450.1-3"/>
    <property type="match status" value="1"/>
</dbReference>
<dbReference type="NCBIfam" id="NF003952">
    <property type="entry name" value="PRK05450.1-5"/>
    <property type="match status" value="1"/>
</dbReference>
<sequence length="280" mass="29717">MACGQKVSDMAETVIIIPARYASTRYPAKPLAVLKGAGGVGRTLLERSVIAGRRAVDQAGGDIALYVATDDDRIAAEAERIGADVILTSESCRNGTERVAEAVKTAGLSPQIVVNLQGDAPLTPPHFVTALIAAMRENPGLQMATPVLRCDAESVQNFIADRQAGRVGATTVVSNRLGQALYFSKEVIPFTNGRGVVDGVVPVFHHVGLYAYRPAALAAYIGWEPGPLETLEGLEQLRFLENGHPVQAVEVSAPGAAFWELNNPSDVPLIEGYLARMGMD</sequence>
<dbReference type="InterPro" id="IPR004528">
    <property type="entry name" value="KdsB"/>
</dbReference>
<dbReference type="GO" id="GO:0009103">
    <property type="term" value="P:lipopolysaccharide biosynthetic process"/>
    <property type="evidence" value="ECO:0007669"/>
    <property type="project" value="UniProtKB-KW"/>
</dbReference>
<gene>
    <name evidence="4" type="ORF">SAMN04488103_12017</name>
</gene>
<evidence type="ECO:0000313" key="4">
    <source>
        <dbReference type="EMBL" id="SEO29951.1"/>
    </source>
</evidence>
<organism evidence="4 5">
    <name type="scientific">Gemmobacter aquatilis</name>
    <dbReference type="NCBI Taxonomy" id="933059"/>
    <lineage>
        <taxon>Bacteria</taxon>
        <taxon>Pseudomonadati</taxon>
        <taxon>Pseudomonadota</taxon>
        <taxon>Alphaproteobacteria</taxon>
        <taxon>Rhodobacterales</taxon>
        <taxon>Paracoccaceae</taxon>
        <taxon>Gemmobacter</taxon>
    </lineage>
</organism>
<accession>A0A1H8NJN6</accession>
<dbReference type="Gene3D" id="3.90.550.10">
    <property type="entry name" value="Spore Coat Polysaccharide Biosynthesis Protein SpsA, Chain A"/>
    <property type="match status" value="1"/>
</dbReference>
<name>A0A1H8NJN6_9RHOB</name>
<keyword evidence="5" id="KW-1185">Reference proteome</keyword>
<dbReference type="PANTHER" id="PTHR42866">
    <property type="entry name" value="3-DEOXY-MANNO-OCTULOSONATE CYTIDYLYLTRANSFERASE"/>
    <property type="match status" value="1"/>
</dbReference>
<dbReference type="PANTHER" id="PTHR42866:SF2">
    <property type="entry name" value="3-DEOXY-MANNO-OCTULOSONATE CYTIDYLYLTRANSFERASE, MITOCHONDRIAL"/>
    <property type="match status" value="1"/>
</dbReference>
<dbReference type="SUPFAM" id="SSF53448">
    <property type="entry name" value="Nucleotide-diphospho-sugar transferases"/>
    <property type="match status" value="1"/>
</dbReference>
<evidence type="ECO:0000313" key="5">
    <source>
        <dbReference type="Proteomes" id="UP000198761"/>
    </source>
</evidence>
<keyword evidence="2 4" id="KW-0548">Nucleotidyltransferase</keyword>
<dbReference type="STRING" id="933059.SAMN04488103_12017"/>
<dbReference type="Pfam" id="PF02348">
    <property type="entry name" value="CTP_transf_3"/>
    <property type="match status" value="1"/>
</dbReference>
<evidence type="ECO:0000256" key="2">
    <source>
        <dbReference type="ARBA" id="ARBA00022695"/>
    </source>
</evidence>
<dbReference type="Proteomes" id="UP000198761">
    <property type="component" value="Unassembled WGS sequence"/>
</dbReference>
<proteinExistence type="predicted"/>
<dbReference type="AlphaFoldDB" id="A0A1H8NJN6"/>
<dbReference type="InterPro" id="IPR029044">
    <property type="entry name" value="Nucleotide-diphossugar_trans"/>
</dbReference>
<dbReference type="CDD" id="cd02517">
    <property type="entry name" value="CMP-KDO-Synthetase"/>
    <property type="match status" value="1"/>
</dbReference>
<keyword evidence="1 4" id="KW-0808">Transferase</keyword>
<dbReference type="EMBL" id="FOCE01000020">
    <property type="protein sequence ID" value="SEO29951.1"/>
    <property type="molecule type" value="Genomic_DNA"/>
</dbReference>
<dbReference type="GO" id="GO:0008690">
    <property type="term" value="F:3-deoxy-manno-octulosonate cytidylyltransferase activity"/>
    <property type="evidence" value="ECO:0007669"/>
    <property type="project" value="InterPro"/>
</dbReference>
<keyword evidence="3" id="KW-0448">Lipopolysaccharide biosynthesis</keyword>
<dbReference type="InterPro" id="IPR003329">
    <property type="entry name" value="Cytidylyl_trans"/>
</dbReference>